<dbReference type="GO" id="GO:0030638">
    <property type="term" value="P:polyketide metabolic process"/>
    <property type="evidence" value="ECO:0007669"/>
    <property type="project" value="InterPro"/>
</dbReference>
<dbReference type="RefSeq" id="WP_246395312.1">
    <property type="nucleotide sequence ID" value="NZ_JACHIJ010000002.1"/>
</dbReference>
<organism evidence="2 3">
    <name type="scientific">Afipia massiliensis</name>
    <dbReference type="NCBI Taxonomy" id="211460"/>
    <lineage>
        <taxon>Bacteria</taxon>
        <taxon>Pseudomonadati</taxon>
        <taxon>Pseudomonadota</taxon>
        <taxon>Alphaproteobacteria</taxon>
        <taxon>Hyphomicrobiales</taxon>
        <taxon>Nitrobacteraceae</taxon>
        <taxon>Afipia</taxon>
    </lineage>
</organism>
<proteinExistence type="predicted"/>
<name>A0A840MUT0_9BRAD</name>
<gene>
    <name evidence="2" type="ORF">HNQ36_001647</name>
</gene>
<dbReference type="PANTHER" id="PTHR38436">
    <property type="entry name" value="POLYKETIDE CYCLASE SNOAL-LIKE DOMAIN"/>
    <property type="match status" value="1"/>
</dbReference>
<dbReference type="InterPro" id="IPR009959">
    <property type="entry name" value="Cyclase_SnoaL-like"/>
</dbReference>
<comment type="caution">
    <text evidence="2">The sequence shown here is derived from an EMBL/GenBank/DDBJ whole genome shotgun (WGS) entry which is preliminary data.</text>
</comment>
<evidence type="ECO:0000259" key="1">
    <source>
        <dbReference type="Pfam" id="PF12680"/>
    </source>
</evidence>
<accession>A0A840MUT0</accession>
<dbReference type="PANTHER" id="PTHR38436:SF1">
    <property type="entry name" value="ESTER CYCLASE"/>
    <property type="match status" value="1"/>
</dbReference>
<dbReference type="InterPro" id="IPR032710">
    <property type="entry name" value="NTF2-like_dom_sf"/>
</dbReference>
<protein>
    <submittedName>
        <fullName evidence="2">Ketosteroid isomerase-like protein</fullName>
    </submittedName>
</protein>
<dbReference type="Pfam" id="PF12680">
    <property type="entry name" value="SnoaL_2"/>
    <property type="match status" value="1"/>
</dbReference>
<sequence>MDARTKQHQLDTAAMAAIVDALAKAKSRQDIDAAMAVYHPQCVLEAPPFGSRREGSAQIHASLEGFFSLFPDYAVSLQGQAVSGDTLVSWGSIHLTLTGTPGGQVPNGKRATVPVFILFRFRDDRVIWESFNFDLASLCRQSGVSLDAFASASN</sequence>
<dbReference type="InterPro" id="IPR037401">
    <property type="entry name" value="SnoaL-like"/>
</dbReference>
<evidence type="ECO:0000313" key="2">
    <source>
        <dbReference type="EMBL" id="MBB5051693.1"/>
    </source>
</evidence>
<dbReference type="SUPFAM" id="SSF54427">
    <property type="entry name" value="NTF2-like"/>
    <property type="match status" value="1"/>
</dbReference>
<keyword evidence="2" id="KW-0413">Isomerase</keyword>
<dbReference type="GO" id="GO:0016853">
    <property type="term" value="F:isomerase activity"/>
    <property type="evidence" value="ECO:0007669"/>
    <property type="project" value="UniProtKB-KW"/>
</dbReference>
<feature type="domain" description="SnoaL-like" evidence="1">
    <location>
        <begin position="21"/>
        <end position="126"/>
    </location>
</feature>
<dbReference type="EMBL" id="JACHIJ010000002">
    <property type="protein sequence ID" value="MBB5051693.1"/>
    <property type="molecule type" value="Genomic_DNA"/>
</dbReference>
<dbReference type="Gene3D" id="3.10.450.50">
    <property type="match status" value="1"/>
</dbReference>
<reference evidence="2 3" key="1">
    <citation type="submission" date="2020-08" db="EMBL/GenBank/DDBJ databases">
        <title>Genomic Encyclopedia of Type Strains, Phase IV (KMG-IV): sequencing the most valuable type-strain genomes for metagenomic binning, comparative biology and taxonomic classification.</title>
        <authorList>
            <person name="Goeker M."/>
        </authorList>
    </citation>
    <scope>NUCLEOTIDE SEQUENCE [LARGE SCALE GENOMIC DNA]</scope>
    <source>
        <strain evidence="2 3">DSM 17498</strain>
    </source>
</reference>
<dbReference type="AlphaFoldDB" id="A0A840MUT0"/>
<dbReference type="Proteomes" id="UP000521227">
    <property type="component" value="Unassembled WGS sequence"/>
</dbReference>
<evidence type="ECO:0000313" key="3">
    <source>
        <dbReference type="Proteomes" id="UP000521227"/>
    </source>
</evidence>